<comment type="caution">
    <text evidence="1">The sequence shown here is derived from an EMBL/GenBank/DDBJ whole genome shotgun (WGS) entry which is preliminary data.</text>
</comment>
<proteinExistence type="predicted"/>
<reference evidence="1" key="2">
    <citation type="submission" date="2020-11" db="EMBL/GenBank/DDBJ databases">
        <authorList>
            <person name="McCartney M.A."/>
            <person name="Auch B."/>
            <person name="Kono T."/>
            <person name="Mallez S."/>
            <person name="Becker A."/>
            <person name="Gohl D.M."/>
            <person name="Silverstein K.A.T."/>
            <person name="Koren S."/>
            <person name="Bechman K.B."/>
            <person name="Herman A."/>
            <person name="Abrahante J.E."/>
            <person name="Garbe J."/>
        </authorList>
    </citation>
    <scope>NUCLEOTIDE SEQUENCE</scope>
    <source>
        <strain evidence="1">Duluth1</strain>
        <tissue evidence="1">Whole animal</tissue>
    </source>
</reference>
<gene>
    <name evidence="1" type="ORF">DPMN_077532</name>
</gene>
<accession>A0A9D3YQS6</accession>
<dbReference type="Proteomes" id="UP000828390">
    <property type="component" value="Unassembled WGS sequence"/>
</dbReference>
<evidence type="ECO:0000313" key="2">
    <source>
        <dbReference type="Proteomes" id="UP000828390"/>
    </source>
</evidence>
<name>A0A9D3YQS6_DREPO</name>
<evidence type="ECO:0000313" key="1">
    <source>
        <dbReference type="EMBL" id="KAH3702508.1"/>
    </source>
</evidence>
<keyword evidence="2" id="KW-1185">Reference proteome</keyword>
<dbReference type="InterPro" id="IPR042567">
    <property type="entry name" value="SPIN/Ssty_sf"/>
</dbReference>
<dbReference type="Gene3D" id="2.80.10.70">
    <property type="entry name" value="Spindlin/Ssty"/>
    <property type="match status" value="1"/>
</dbReference>
<dbReference type="AlphaFoldDB" id="A0A9D3YQS6"/>
<dbReference type="EMBL" id="JAIWYP010000015">
    <property type="protein sequence ID" value="KAH3702508.1"/>
    <property type="molecule type" value="Genomic_DNA"/>
</dbReference>
<organism evidence="1 2">
    <name type="scientific">Dreissena polymorpha</name>
    <name type="common">Zebra mussel</name>
    <name type="synonym">Mytilus polymorpha</name>
    <dbReference type="NCBI Taxonomy" id="45954"/>
    <lineage>
        <taxon>Eukaryota</taxon>
        <taxon>Metazoa</taxon>
        <taxon>Spiralia</taxon>
        <taxon>Lophotrochozoa</taxon>
        <taxon>Mollusca</taxon>
        <taxon>Bivalvia</taxon>
        <taxon>Autobranchia</taxon>
        <taxon>Heteroconchia</taxon>
        <taxon>Euheterodonta</taxon>
        <taxon>Imparidentia</taxon>
        <taxon>Neoheterodontei</taxon>
        <taxon>Myida</taxon>
        <taxon>Dreissenoidea</taxon>
        <taxon>Dreissenidae</taxon>
        <taxon>Dreissena</taxon>
    </lineage>
</organism>
<sequence length="84" mass="9903">MHTGIVMLEFINISRDEDDKSYSQSQSLIQRKKAKLEKAMVPGYCQWFNIKFENDMAIYKYPLMNGYRSGDVEILVYIVRLETT</sequence>
<protein>
    <submittedName>
        <fullName evidence="1">Uncharacterized protein</fullName>
    </submittedName>
</protein>
<reference evidence="1" key="1">
    <citation type="journal article" date="2019" name="bioRxiv">
        <title>The Genome of the Zebra Mussel, Dreissena polymorpha: A Resource for Invasive Species Research.</title>
        <authorList>
            <person name="McCartney M.A."/>
            <person name="Auch B."/>
            <person name="Kono T."/>
            <person name="Mallez S."/>
            <person name="Zhang Y."/>
            <person name="Obille A."/>
            <person name="Becker A."/>
            <person name="Abrahante J.E."/>
            <person name="Garbe J."/>
            <person name="Badalamenti J.P."/>
            <person name="Herman A."/>
            <person name="Mangelson H."/>
            <person name="Liachko I."/>
            <person name="Sullivan S."/>
            <person name="Sone E.D."/>
            <person name="Koren S."/>
            <person name="Silverstein K.A.T."/>
            <person name="Beckman K.B."/>
            <person name="Gohl D.M."/>
        </authorList>
    </citation>
    <scope>NUCLEOTIDE SEQUENCE</scope>
    <source>
        <strain evidence="1">Duluth1</strain>
        <tissue evidence="1">Whole animal</tissue>
    </source>
</reference>